<gene>
    <name evidence="1" type="ORF">C0169_07800</name>
</gene>
<feature type="non-terminal residue" evidence="1">
    <location>
        <position position="521"/>
    </location>
</feature>
<name>A0A2N7Q5S0_9BACT</name>
<accession>A0A2N7Q5S0</accession>
<dbReference type="EMBL" id="PNJD01000471">
    <property type="protein sequence ID" value="PMP93445.1"/>
    <property type="molecule type" value="Genomic_DNA"/>
</dbReference>
<evidence type="ECO:0000313" key="1">
    <source>
        <dbReference type="EMBL" id="PMP93445.1"/>
    </source>
</evidence>
<evidence type="ECO:0000313" key="2">
    <source>
        <dbReference type="Proteomes" id="UP000235619"/>
    </source>
</evidence>
<protein>
    <submittedName>
        <fullName evidence="1">Uncharacterized protein</fullName>
    </submittedName>
</protein>
<dbReference type="AlphaFoldDB" id="A0A2N7Q5S0"/>
<feature type="non-terminal residue" evidence="1">
    <location>
        <position position="1"/>
    </location>
</feature>
<sequence>KEAFIKNETILNEVKENLETIKRSFEQLIKECKDLYYLNYCTNFQTRVTTALKNFFDKIMLLIDCYDNLNFLKEDLKEPLNLILPKIEKLSGKNVYKINSDYSFAFFVGTLLYALSDDTLPLNEKEIATLISFHGAKAERYFYDFNPSFIKTLSYFMKSFDFSNLDQEKIFKSINKVALSSIFKRVNYYTLYVFLLFFRKNEELLKFVKAYFSLKTLKDYDKNSLFIETLNQLKFLTTETDLKSLFTDNLNTYEFGLKCVKNPTPNFLSQRINLVKSKNFFMRVKYNFTDLLKDSIKNLITTRCTPIQLDDLQKELSFHDSILEELKKLYLIYITCGKLQKAENFSYKILSFFWSFPVSVSSLLFPSGIVDFSIFDFIGFEKEELDHQPEFNFSSWIEKELKDSFYKEFKTAINSTKEIIKLHEKQSCFDRIAEILLAASNLSLEDRKFYIYSHDFGYQVEKLISKANVPISNLITYLRNIYHILRKKGLIWFLLGSYEIRSRILNQKPELIEIFDDYFER</sequence>
<reference evidence="1 2" key="1">
    <citation type="submission" date="2018-01" db="EMBL/GenBank/DDBJ databases">
        <title>Metagenomic assembled genomes from two thermal pools in the Uzon Caldera, Kamchatka, Russia.</title>
        <authorList>
            <person name="Wilkins L."/>
            <person name="Ettinger C."/>
        </authorList>
    </citation>
    <scope>NUCLEOTIDE SEQUENCE [LARGE SCALE GENOMIC DNA]</scope>
    <source>
        <strain evidence="1">ARK-04</strain>
    </source>
</reference>
<dbReference type="Proteomes" id="UP000235619">
    <property type="component" value="Unassembled WGS sequence"/>
</dbReference>
<organism evidence="1 2">
    <name type="scientific">Thermodesulfobacterium geofontis</name>
    <dbReference type="NCBI Taxonomy" id="1295609"/>
    <lineage>
        <taxon>Bacteria</taxon>
        <taxon>Pseudomonadati</taxon>
        <taxon>Thermodesulfobacteriota</taxon>
        <taxon>Thermodesulfobacteria</taxon>
        <taxon>Thermodesulfobacteriales</taxon>
        <taxon>Thermodesulfobacteriaceae</taxon>
        <taxon>Thermodesulfobacterium</taxon>
    </lineage>
</organism>
<proteinExistence type="predicted"/>
<comment type="caution">
    <text evidence="1">The sequence shown here is derived from an EMBL/GenBank/DDBJ whole genome shotgun (WGS) entry which is preliminary data.</text>
</comment>